<name>A0A5B7IF18_PORTR</name>
<reference evidence="2 3" key="1">
    <citation type="submission" date="2019-05" db="EMBL/GenBank/DDBJ databases">
        <title>Another draft genome of Portunus trituberculatus and its Hox gene families provides insights of decapod evolution.</title>
        <authorList>
            <person name="Jeong J.-H."/>
            <person name="Song I."/>
            <person name="Kim S."/>
            <person name="Choi T."/>
            <person name="Kim D."/>
            <person name="Ryu S."/>
            <person name="Kim W."/>
        </authorList>
    </citation>
    <scope>NUCLEOTIDE SEQUENCE [LARGE SCALE GENOMIC DNA]</scope>
    <source>
        <tissue evidence="2">Muscle</tissue>
    </source>
</reference>
<evidence type="ECO:0000313" key="2">
    <source>
        <dbReference type="EMBL" id="MPC83981.1"/>
    </source>
</evidence>
<gene>
    <name evidence="2" type="ORF">E2C01_078705</name>
</gene>
<feature type="region of interest" description="Disordered" evidence="1">
    <location>
        <begin position="1"/>
        <end position="76"/>
    </location>
</feature>
<keyword evidence="3" id="KW-1185">Reference proteome</keyword>
<organism evidence="2 3">
    <name type="scientific">Portunus trituberculatus</name>
    <name type="common">Swimming crab</name>
    <name type="synonym">Neptunus trituberculatus</name>
    <dbReference type="NCBI Taxonomy" id="210409"/>
    <lineage>
        <taxon>Eukaryota</taxon>
        <taxon>Metazoa</taxon>
        <taxon>Ecdysozoa</taxon>
        <taxon>Arthropoda</taxon>
        <taxon>Crustacea</taxon>
        <taxon>Multicrustacea</taxon>
        <taxon>Malacostraca</taxon>
        <taxon>Eumalacostraca</taxon>
        <taxon>Eucarida</taxon>
        <taxon>Decapoda</taxon>
        <taxon>Pleocyemata</taxon>
        <taxon>Brachyura</taxon>
        <taxon>Eubrachyura</taxon>
        <taxon>Portunoidea</taxon>
        <taxon>Portunidae</taxon>
        <taxon>Portuninae</taxon>
        <taxon>Portunus</taxon>
    </lineage>
</organism>
<evidence type="ECO:0000256" key="1">
    <source>
        <dbReference type="SAM" id="MobiDB-lite"/>
    </source>
</evidence>
<dbReference type="EMBL" id="VSRR010064086">
    <property type="protein sequence ID" value="MPC83981.1"/>
    <property type="molecule type" value="Genomic_DNA"/>
</dbReference>
<protein>
    <submittedName>
        <fullName evidence="2">Uncharacterized protein</fullName>
    </submittedName>
</protein>
<dbReference type="AlphaFoldDB" id="A0A5B7IF18"/>
<accession>A0A5B7IF18</accession>
<proteinExistence type="predicted"/>
<evidence type="ECO:0000313" key="3">
    <source>
        <dbReference type="Proteomes" id="UP000324222"/>
    </source>
</evidence>
<feature type="compositionally biased region" description="Polar residues" evidence="1">
    <location>
        <begin position="60"/>
        <end position="71"/>
    </location>
</feature>
<sequence length="133" mass="14699">MMRHDAFSESAKGTVQQHHTPQPSPAPQGVGRERSLTHSLTPHPHHHLCSPTTPPRHIQQPGSRHSPTCSSAPAIHIPSSTSLPRILWHTRATAVVGLRRACQPHPPHTCTTTTSYRKCPSYNPYSLTLFIMT</sequence>
<comment type="caution">
    <text evidence="2">The sequence shown here is derived from an EMBL/GenBank/DDBJ whole genome shotgun (WGS) entry which is preliminary data.</text>
</comment>
<dbReference type="Proteomes" id="UP000324222">
    <property type="component" value="Unassembled WGS sequence"/>
</dbReference>
<feature type="compositionally biased region" description="Polar residues" evidence="1">
    <location>
        <begin position="11"/>
        <end position="21"/>
    </location>
</feature>